<feature type="domain" description="Histidine kinase/HSP90-like ATPase" evidence="2">
    <location>
        <begin position="65"/>
        <end position="179"/>
    </location>
</feature>
<dbReference type="CDD" id="cd16936">
    <property type="entry name" value="HATPase_RsbW-like"/>
    <property type="match status" value="1"/>
</dbReference>
<proteinExistence type="predicted"/>
<dbReference type="SUPFAM" id="SSF55874">
    <property type="entry name" value="ATPase domain of HSP90 chaperone/DNA topoisomerase II/histidine kinase"/>
    <property type="match status" value="1"/>
</dbReference>
<dbReference type="PANTHER" id="PTHR35526:SF3">
    <property type="entry name" value="ANTI-SIGMA-F FACTOR RSBW"/>
    <property type="match status" value="1"/>
</dbReference>
<evidence type="ECO:0000313" key="3">
    <source>
        <dbReference type="EMBL" id="MFC4591671.1"/>
    </source>
</evidence>
<dbReference type="PANTHER" id="PTHR35526">
    <property type="entry name" value="ANTI-SIGMA-F FACTOR RSBW-RELATED"/>
    <property type="match status" value="1"/>
</dbReference>
<sequence length="200" mass="21230">MARIPLRMLARNEGRRGSLTGRLQEMDAGGSIRGGGQYMEGPCLRGGGSMTGPGGGLRVGCWDVPCRPASVSRVRRMVRDTCRIWDVPGRMADDLVLVVGELLGNAVVYGRPPVMLSLWSTGEELCVRVTDDGPEDPRRLDLGPAAPHGRGLTIVEALADRWGVARAPGGTGKTVWAAWHRPAAVVPAPTASARAPNHPN</sequence>
<keyword evidence="1" id="KW-0418">Kinase</keyword>
<dbReference type="GO" id="GO:0005524">
    <property type="term" value="F:ATP binding"/>
    <property type="evidence" value="ECO:0007669"/>
    <property type="project" value="UniProtKB-KW"/>
</dbReference>
<reference evidence="4" key="1">
    <citation type="journal article" date="2019" name="Int. J. Syst. Evol. Microbiol.">
        <title>The Global Catalogue of Microorganisms (GCM) 10K type strain sequencing project: providing services to taxonomists for standard genome sequencing and annotation.</title>
        <authorList>
            <consortium name="The Broad Institute Genomics Platform"/>
            <consortium name="The Broad Institute Genome Sequencing Center for Infectious Disease"/>
            <person name="Wu L."/>
            <person name="Ma J."/>
        </authorList>
    </citation>
    <scope>NUCLEOTIDE SEQUENCE [LARGE SCALE GENOMIC DNA]</scope>
    <source>
        <strain evidence="4">CCUG 49560</strain>
    </source>
</reference>
<dbReference type="Gene3D" id="3.30.565.10">
    <property type="entry name" value="Histidine kinase-like ATPase, C-terminal domain"/>
    <property type="match status" value="1"/>
</dbReference>
<keyword evidence="4" id="KW-1185">Reference proteome</keyword>
<keyword evidence="1" id="KW-0723">Serine/threonine-protein kinase</keyword>
<dbReference type="InterPro" id="IPR036890">
    <property type="entry name" value="HATPase_C_sf"/>
</dbReference>
<dbReference type="InterPro" id="IPR003594">
    <property type="entry name" value="HATPase_dom"/>
</dbReference>
<keyword evidence="3" id="KW-0547">Nucleotide-binding</keyword>
<evidence type="ECO:0000259" key="2">
    <source>
        <dbReference type="Pfam" id="PF13581"/>
    </source>
</evidence>
<dbReference type="InterPro" id="IPR050267">
    <property type="entry name" value="Anti-sigma-factor_SerPK"/>
</dbReference>
<dbReference type="Pfam" id="PF13581">
    <property type="entry name" value="HATPase_c_2"/>
    <property type="match status" value="1"/>
</dbReference>
<gene>
    <name evidence="3" type="ORF">ACFO8L_36645</name>
</gene>
<comment type="caution">
    <text evidence="3">The sequence shown here is derived from an EMBL/GenBank/DDBJ whole genome shotgun (WGS) entry which is preliminary data.</text>
</comment>
<evidence type="ECO:0000256" key="1">
    <source>
        <dbReference type="ARBA" id="ARBA00022527"/>
    </source>
</evidence>
<dbReference type="EMBL" id="JBHSFN010000035">
    <property type="protein sequence ID" value="MFC4591671.1"/>
    <property type="molecule type" value="Genomic_DNA"/>
</dbReference>
<keyword evidence="3" id="KW-0067">ATP-binding</keyword>
<accession>A0ABV9EPR3</accession>
<keyword evidence="1" id="KW-0808">Transferase</keyword>
<dbReference type="Proteomes" id="UP001595891">
    <property type="component" value="Unassembled WGS sequence"/>
</dbReference>
<evidence type="ECO:0000313" key="4">
    <source>
        <dbReference type="Proteomes" id="UP001595891"/>
    </source>
</evidence>
<organism evidence="3 4">
    <name type="scientific">Sphaerisporangium corydalis</name>
    <dbReference type="NCBI Taxonomy" id="1441875"/>
    <lineage>
        <taxon>Bacteria</taxon>
        <taxon>Bacillati</taxon>
        <taxon>Actinomycetota</taxon>
        <taxon>Actinomycetes</taxon>
        <taxon>Streptosporangiales</taxon>
        <taxon>Streptosporangiaceae</taxon>
        <taxon>Sphaerisporangium</taxon>
    </lineage>
</organism>
<dbReference type="RefSeq" id="WP_380708528.1">
    <property type="nucleotide sequence ID" value="NZ_JBHSFN010000035.1"/>
</dbReference>
<name>A0ABV9EPR3_9ACTN</name>
<protein>
    <submittedName>
        <fullName evidence="3">ATP-binding protein</fullName>
    </submittedName>
</protein>